<feature type="domain" description="TehB/YeaR-like" evidence="2">
    <location>
        <begin position="8"/>
        <end position="88"/>
    </location>
</feature>
<dbReference type="EC" id="2.1.1.-" evidence="3"/>
<dbReference type="GO" id="GO:0032259">
    <property type="term" value="P:methylation"/>
    <property type="evidence" value="ECO:0007669"/>
    <property type="project" value="UniProtKB-KW"/>
</dbReference>
<name>A0AA41XX37_9GAMM</name>
<evidence type="ECO:0000313" key="4">
    <source>
        <dbReference type="EMBL" id="MCV9882222.1"/>
    </source>
</evidence>
<accession>A0AA41XX37</accession>
<keyword evidence="5" id="KW-1185">Reference proteome</keyword>
<sequence length="289" mass="32980">MQDLICYKKISPWNSQTLPAAFQEKHNTKAGTWAKLSLLRGEMTLALLHENGDIQQTFHFSPQNQPPIVAPQVWHQILSFSDDLECELSFFCAPEDFYNKKYGLTRTHSDVIDAMQYIKPCKTLDLGCGGGRNSLYLNLRGFDVTACDKNEQSIASLNNIISSERLTAIRADVYDINLAEIKAQYDFILSTVVLMFLERDRIPHVINNIQESTTNGGYNLIIAAMSTDDYPCPLPFSFTFKQGELKQYYADWDIIKYNEDLGELHKTDVNGNRIKLRFATMLARKRQTA</sequence>
<dbReference type="NCBIfam" id="NF008992">
    <property type="entry name" value="PRK12335.1"/>
    <property type="match status" value="1"/>
</dbReference>
<dbReference type="PIRSF" id="PIRSF005215">
    <property type="entry name" value="TehB"/>
    <property type="match status" value="1"/>
</dbReference>
<dbReference type="RefSeq" id="WP_264089907.1">
    <property type="nucleotide sequence ID" value="NZ_JAMPJT010000004.1"/>
</dbReference>
<dbReference type="EMBL" id="JAMPJT010000004">
    <property type="protein sequence ID" value="MCV9878595.1"/>
    <property type="molecule type" value="Genomic_DNA"/>
</dbReference>
<organism evidence="3 6">
    <name type="scientific">Brenneria izbisi</name>
    <dbReference type="NCBI Taxonomy" id="2939450"/>
    <lineage>
        <taxon>Bacteria</taxon>
        <taxon>Pseudomonadati</taxon>
        <taxon>Pseudomonadota</taxon>
        <taxon>Gammaproteobacteria</taxon>
        <taxon>Enterobacterales</taxon>
        <taxon>Pectobacteriaceae</taxon>
        <taxon>Brenneria</taxon>
    </lineage>
</organism>
<dbReference type="SUPFAM" id="SSF51197">
    <property type="entry name" value="Clavaminate synthase-like"/>
    <property type="match status" value="1"/>
</dbReference>
<evidence type="ECO:0000259" key="2">
    <source>
        <dbReference type="Pfam" id="PF09313"/>
    </source>
</evidence>
<dbReference type="InterPro" id="IPR015985">
    <property type="entry name" value="TehB-like_dom"/>
</dbReference>
<dbReference type="Gene3D" id="3.40.50.150">
    <property type="entry name" value="Vaccinia Virus protein VP39"/>
    <property type="match status" value="1"/>
</dbReference>
<evidence type="ECO:0000313" key="3">
    <source>
        <dbReference type="EMBL" id="MCV9878595.1"/>
    </source>
</evidence>
<dbReference type="GO" id="GO:0008757">
    <property type="term" value="F:S-adenosylmethionine-dependent methyltransferase activity"/>
    <property type="evidence" value="ECO:0007669"/>
    <property type="project" value="InterPro"/>
</dbReference>
<feature type="domain" description="Tellurite resistance methyltransferase TehB-like" evidence="1">
    <location>
        <begin position="90"/>
        <end position="282"/>
    </location>
</feature>
<dbReference type="InterPro" id="IPR014710">
    <property type="entry name" value="RmlC-like_jellyroll"/>
</dbReference>
<dbReference type="Pfam" id="PF09313">
    <property type="entry name" value="TehB-like"/>
    <property type="match status" value="1"/>
</dbReference>
<dbReference type="Proteomes" id="UP001165569">
    <property type="component" value="Unassembled WGS sequence"/>
</dbReference>
<keyword evidence="3" id="KW-0489">Methyltransferase</keyword>
<protein>
    <submittedName>
        <fullName evidence="3">SAM-dependent methyltransferase TehB</fullName>
        <ecNumber evidence="3">2.1.1.-</ecNumber>
    </submittedName>
</protein>
<dbReference type="GO" id="GO:0005737">
    <property type="term" value="C:cytoplasm"/>
    <property type="evidence" value="ECO:0007669"/>
    <property type="project" value="InterPro"/>
</dbReference>
<reference evidence="3" key="1">
    <citation type="submission" date="2022-04" db="EMBL/GenBank/DDBJ databases">
        <title>Brenneria sp. isolated from walnut trees in Serbia.</title>
        <authorList>
            <person name="Gasic K."/>
            <person name="Zlatkovic N."/>
            <person name="Kuzmanovic N."/>
        </authorList>
    </citation>
    <scope>NUCLEOTIDE SEQUENCE</scope>
    <source>
        <strain evidence="4">KBI 423</strain>
        <strain evidence="3">KBI 447</strain>
    </source>
</reference>
<gene>
    <name evidence="3" type="primary">tehB</name>
    <name evidence="3" type="ORF">NC803_06985</name>
    <name evidence="4" type="ORF">NC856_08050</name>
</gene>
<evidence type="ECO:0000313" key="5">
    <source>
        <dbReference type="Proteomes" id="UP001165568"/>
    </source>
</evidence>
<dbReference type="GO" id="GO:0046690">
    <property type="term" value="P:response to tellurium ion"/>
    <property type="evidence" value="ECO:0007669"/>
    <property type="project" value="InterPro"/>
</dbReference>
<keyword evidence="3" id="KW-0808">Transferase</keyword>
<dbReference type="Proteomes" id="UP001165568">
    <property type="component" value="Unassembled WGS sequence"/>
</dbReference>
<evidence type="ECO:0000259" key="1">
    <source>
        <dbReference type="Pfam" id="PF03848"/>
    </source>
</evidence>
<dbReference type="InterPro" id="IPR029063">
    <property type="entry name" value="SAM-dependent_MTases_sf"/>
</dbReference>
<dbReference type="EMBL" id="JAMPJU010000004">
    <property type="protein sequence ID" value="MCV9882222.1"/>
    <property type="molecule type" value="Genomic_DNA"/>
</dbReference>
<dbReference type="InterPro" id="IPR004537">
    <property type="entry name" value="Tellurite-R_MeTrfase_TehB"/>
</dbReference>
<dbReference type="NCBIfam" id="TIGR00477">
    <property type="entry name" value="tehB"/>
    <property type="match status" value="1"/>
</dbReference>
<dbReference type="InterPro" id="IPR015392">
    <property type="entry name" value="TehB/YeaR-like_dom"/>
</dbReference>
<proteinExistence type="predicted"/>
<dbReference type="InterPro" id="IPR014431">
    <property type="entry name" value="Tellurite-R_TehB-2"/>
</dbReference>
<dbReference type="AlphaFoldDB" id="A0AA41XX37"/>
<dbReference type="CDD" id="cd02440">
    <property type="entry name" value="AdoMet_MTases"/>
    <property type="match status" value="1"/>
</dbReference>
<dbReference type="Gene3D" id="2.60.120.10">
    <property type="entry name" value="Jelly Rolls"/>
    <property type="match status" value="1"/>
</dbReference>
<dbReference type="SUPFAM" id="SSF53335">
    <property type="entry name" value="S-adenosyl-L-methionine-dependent methyltransferases"/>
    <property type="match status" value="1"/>
</dbReference>
<dbReference type="Pfam" id="PF03848">
    <property type="entry name" value="TehB"/>
    <property type="match status" value="1"/>
</dbReference>
<evidence type="ECO:0000313" key="6">
    <source>
        <dbReference type="Proteomes" id="UP001165569"/>
    </source>
</evidence>
<dbReference type="NCBIfam" id="NF008405">
    <property type="entry name" value="PRK11207.1"/>
    <property type="match status" value="1"/>
</dbReference>
<comment type="caution">
    <text evidence="3">The sequence shown here is derived from an EMBL/GenBank/DDBJ whole genome shotgun (WGS) entry which is preliminary data.</text>
</comment>